<dbReference type="PANTHER" id="PTHR36456:SF1">
    <property type="entry name" value="UPF0232 PROTEIN SCO3875"/>
    <property type="match status" value="1"/>
</dbReference>
<accession>A0A7V0T7I8</accession>
<organism evidence="1">
    <name type="scientific">candidate division WOR-3 bacterium</name>
    <dbReference type="NCBI Taxonomy" id="2052148"/>
    <lineage>
        <taxon>Bacteria</taxon>
        <taxon>Bacteria division WOR-3</taxon>
    </lineage>
</organism>
<name>A0A7V0T7I8_UNCW3</name>
<comment type="caution">
    <text evidence="1">The sequence shown here is derived from an EMBL/GenBank/DDBJ whole genome shotgun (WGS) entry which is preliminary data.</text>
</comment>
<gene>
    <name evidence="1" type="ORF">ENN51_09095</name>
</gene>
<reference evidence="1" key="1">
    <citation type="journal article" date="2020" name="mSystems">
        <title>Genome- and Community-Level Interaction Insights into Carbon Utilization and Element Cycling Functions of Hydrothermarchaeota in Hydrothermal Sediment.</title>
        <authorList>
            <person name="Zhou Z."/>
            <person name="Liu Y."/>
            <person name="Xu W."/>
            <person name="Pan J."/>
            <person name="Luo Z.H."/>
            <person name="Li M."/>
        </authorList>
    </citation>
    <scope>NUCLEOTIDE SEQUENCE [LARGE SCALE GENOMIC DNA]</scope>
    <source>
        <strain evidence="1">SpSt-1182</strain>
    </source>
</reference>
<dbReference type="EMBL" id="DSBX01000349">
    <property type="protein sequence ID" value="HDR00422.1"/>
    <property type="molecule type" value="Genomic_DNA"/>
</dbReference>
<evidence type="ECO:0000313" key="1">
    <source>
        <dbReference type="EMBL" id="HDR00422.1"/>
    </source>
</evidence>
<dbReference type="Proteomes" id="UP000885672">
    <property type="component" value="Unassembled WGS sequence"/>
</dbReference>
<dbReference type="Pfam" id="PF05258">
    <property type="entry name" value="DciA"/>
    <property type="match status" value="1"/>
</dbReference>
<proteinExistence type="predicted"/>
<dbReference type="PANTHER" id="PTHR36456">
    <property type="entry name" value="UPF0232 PROTEIN SCO3875"/>
    <property type="match status" value="1"/>
</dbReference>
<dbReference type="AlphaFoldDB" id="A0A7V0T7I8"/>
<dbReference type="InterPro" id="IPR007922">
    <property type="entry name" value="DciA-like"/>
</dbReference>
<protein>
    <submittedName>
        <fullName evidence="1">DUF721 domain-containing protein</fullName>
    </submittedName>
</protein>
<sequence>MAKRGRFRRLDRTIPGVLSRLGLDRDLEEQRLLDAWPGLVDKRIAGHTRAVALERGVLVVAVDSPTWMTQLRFVKSDILRAIAPRFRSGVVRDIRFVHGRGA</sequence>